<dbReference type="EMBL" id="CATOUU010000142">
    <property type="protein sequence ID" value="CAI9917826.1"/>
    <property type="molecule type" value="Genomic_DNA"/>
</dbReference>
<reference evidence="1" key="1">
    <citation type="submission" date="2023-06" db="EMBL/GenBank/DDBJ databases">
        <authorList>
            <person name="Kurt Z."/>
        </authorList>
    </citation>
    <scope>NUCLEOTIDE SEQUENCE</scope>
</reference>
<dbReference type="EMBL" id="CATOUU010001064">
    <property type="protein sequence ID" value="CAI9969756.1"/>
    <property type="molecule type" value="Genomic_DNA"/>
</dbReference>
<evidence type="ECO:0000313" key="5">
    <source>
        <dbReference type="Proteomes" id="UP001642409"/>
    </source>
</evidence>
<dbReference type="EMBL" id="CAXDID020000040">
    <property type="protein sequence ID" value="CAL5999660.1"/>
    <property type="molecule type" value="Genomic_DNA"/>
</dbReference>
<evidence type="ECO:0000313" key="2">
    <source>
        <dbReference type="EMBL" id="CAI9969756.1"/>
    </source>
</evidence>
<keyword evidence="5" id="KW-1185">Reference proteome</keyword>
<name>A0AA86NEI3_9EUKA</name>
<dbReference type="Proteomes" id="UP001642409">
    <property type="component" value="Unassembled WGS sequence"/>
</dbReference>
<evidence type="ECO:0000313" key="3">
    <source>
        <dbReference type="EMBL" id="CAL5999660.1"/>
    </source>
</evidence>
<accession>A0AA86NEI3</accession>
<organism evidence="1">
    <name type="scientific">Hexamita inflata</name>
    <dbReference type="NCBI Taxonomy" id="28002"/>
    <lineage>
        <taxon>Eukaryota</taxon>
        <taxon>Metamonada</taxon>
        <taxon>Diplomonadida</taxon>
        <taxon>Hexamitidae</taxon>
        <taxon>Hexamitinae</taxon>
        <taxon>Hexamita</taxon>
    </lineage>
</organism>
<comment type="caution">
    <text evidence="1">The sequence shown here is derived from an EMBL/GenBank/DDBJ whole genome shotgun (WGS) entry which is preliminary data.</text>
</comment>
<protein>
    <submittedName>
        <fullName evidence="1">Uncharacterized protein</fullName>
    </submittedName>
</protein>
<gene>
    <name evidence="3" type="ORF">HINF_LOCUS16320</name>
    <name evidence="1" type="ORF">HINF_LOCUS5471</name>
    <name evidence="2" type="ORF">HINF_LOCUS57401</name>
    <name evidence="4" type="ORF">HINF_LOCUS70502</name>
</gene>
<proteinExistence type="predicted"/>
<dbReference type="EMBL" id="CAXDID020000529">
    <property type="protein sequence ID" value="CAL6100323.1"/>
    <property type="molecule type" value="Genomic_DNA"/>
</dbReference>
<sequence>MSKEQKSVKSTNISKIINQKLIIKPIKQVYNINDVKVPINNIKLKDKEVKKEELKNEKQIHQDVNLLKYIDKQQLTTDDLRLKHQQKLYREQHPSQYSDEKDVDHIISLKIVLCLIQKSTEQLTEECLKELKVAVNSSDNLRMRTAKINREDMNAIDNKIINLLTGAPGTLNQVQRQRVDQQVKSAKDLISKFANNVFVKYINKQMTQLQKQLDKNQNFVE</sequence>
<reference evidence="3 5" key="2">
    <citation type="submission" date="2024-07" db="EMBL/GenBank/DDBJ databases">
        <authorList>
            <person name="Akdeniz Z."/>
        </authorList>
    </citation>
    <scope>NUCLEOTIDE SEQUENCE [LARGE SCALE GENOMIC DNA]</scope>
</reference>
<evidence type="ECO:0000313" key="1">
    <source>
        <dbReference type="EMBL" id="CAI9917826.1"/>
    </source>
</evidence>
<evidence type="ECO:0000313" key="4">
    <source>
        <dbReference type="EMBL" id="CAL6100323.1"/>
    </source>
</evidence>
<dbReference type="AlphaFoldDB" id="A0AA86NEI3"/>